<keyword evidence="13 14" id="KW-0472">Membrane</keyword>
<evidence type="ECO:0000256" key="11">
    <source>
        <dbReference type="ARBA" id="ARBA00022989"/>
    </source>
</evidence>
<dbReference type="InterPro" id="IPR003661">
    <property type="entry name" value="HisK_dim/P_dom"/>
</dbReference>
<dbReference type="Gene3D" id="6.10.340.10">
    <property type="match status" value="1"/>
</dbReference>
<evidence type="ECO:0000256" key="4">
    <source>
        <dbReference type="ARBA" id="ARBA00022475"/>
    </source>
</evidence>
<evidence type="ECO:0000256" key="6">
    <source>
        <dbReference type="ARBA" id="ARBA00022679"/>
    </source>
</evidence>
<keyword evidence="9 16" id="KW-0418">Kinase</keyword>
<dbReference type="SUPFAM" id="SSF47384">
    <property type="entry name" value="Homodimeric domain of signal transducing histidine kinase"/>
    <property type="match status" value="1"/>
</dbReference>
<dbReference type="PROSITE" id="PS50109">
    <property type="entry name" value="HIS_KIN"/>
    <property type="match status" value="1"/>
</dbReference>
<dbReference type="Pfam" id="PF00512">
    <property type="entry name" value="HisKA"/>
    <property type="match status" value="1"/>
</dbReference>
<dbReference type="Proteomes" id="UP000240708">
    <property type="component" value="Unassembled WGS sequence"/>
</dbReference>
<evidence type="ECO:0000259" key="15">
    <source>
        <dbReference type="PROSITE" id="PS50109"/>
    </source>
</evidence>
<evidence type="ECO:0000256" key="2">
    <source>
        <dbReference type="ARBA" id="ARBA00004651"/>
    </source>
</evidence>
<keyword evidence="5" id="KW-0597">Phosphoprotein</keyword>
<organism evidence="16 17">
    <name type="scientific">Cecembia rubra</name>
    <dbReference type="NCBI Taxonomy" id="1485585"/>
    <lineage>
        <taxon>Bacteria</taxon>
        <taxon>Pseudomonadati</taxon>
        <taxon>Bacteroidota</taxon>
        <taxon>Cytophagia</taxon>
        <taxon>Cytophagales</taxon>
        <taxon>Cyclobacteriaceae</taxon>
        <taxon>Cecembia</taxon>
    </lineage>
</organism>
<dbReference type="Pfam" id="PF02518">
    <property type="entry name" value="HATPase_c"/>
    <property type="match status" value="1"/>
</dbReference>
<feature type="transmembrane region" description="Helical" evidence="14">
    <location>
        <begin position="7"/>
        <end position="30"/>
    </location>
</feature>
<evidence type="ECO:0000256" key="8">
    <source>
        <dbReference type="ARBA" id="ARBA00022741"/>
    </source>
</evidence>
<name>A0A2P8DRH6_9BACT</name>
<feature type="domain" description="Histidine kinase" evidence="15">
    <location>
        <begin position="241"/>
        <end position="456"/>
    </location>
</feature>
<evidence type="ECO:0000256" key="7">
    <source>
        <dbReference type="ARBA" id="ARBA00022692"/>
    </source>
</evidence>
<dbReference type="OrthoDB" id="1522504at2"/>
<sequence length="456" mass="52358">MKIRNKILLYFSTTVISLTIISSVIIYILFSEYREEEFQQRQKEKIKYTIGLIAEYKDLSEKLTAIMDKHTIHDFYDEKMLIYDKHKTLIYESIDDLPINNADNLLNSLSPAKQWVETKEDKYDIIAVYIQNEATHFYAISKAYDAFGYTKLAFLRNALIGITAIISIIVLLVTVFLSKRIAKPITEIAEQLGKLDIANESIEELQVTSKSFELKSLITRFNQLIQRTNEAFAFQKHTIHHISHQLKTPITVLVSELERIEKKTDSIELKTAIETQIVKTKSLGNIINTLLEISKIESAKQTTQQAFRIDELIFDIIAELNIIHPDFKFEANYTPKQVSETKLEIKANEPLIKQAFLNILTNCITYSDNTKAKILFDCSDSEKLIVLISNSGTPISIEEEKFLFNHFFRGQNSQSKTGFGLGLVLVKRIFEMHNAKIAYSSPDTNLNIFEISFPLS</sequence>
<gene>
    <name evidence="16" type="ORF">CLV48_1167</name>
</gene>
<feature type="transmembrane region" description="Helical" evidence="14">
    <location>
        <begin position="158"/>
        <end position="177"/>
    </location>
</feature>
<comment type="catalytic activity">
    <reaction evidence="1">
        <text>ATP + protein L-histidine = ADP + protein N-phospho-L-histidine.</text>
        <dbReference type="EC" id="2.7.13.3"/>
    </reaction>
</comment>
<dbReference type="EMBL" id="PYGF01000016">
    <property type="protein sequence ID" value="PSK99817.1"/>
    <property type="molecule type" value="Genomic_DNA"/>
</dbReference>
<dbReference type="SMART" id="SM00387">
    <property type="entry name" value="HATPase_c"/>
    <property type="match status" value="1"/>
</dbReference>
<evidence type="ECO:0000313" key="16">
    <source>
        <dbReference type="EMBL" id="PSK99817.1"/>
    </source>
</evidence>
<dbReference type="CDD" id="cd00082">
    <property type="entry name" value="HisKA"/>
    <property type="match status" value="1"/>
</dbReference>
<proteinExistence type="predicted"/>
<evidence type="ECO:0000256" key="10">
    <source>
        <dbReference type="ARBA" id="ARBA00022840"/>
    </source>
</evidence>
<dbReference type="SMART" id="SM00388">
    <property type="entry name" value="HisKA"/>
    <property type="match status" value="1"/>
</dbReference>
<evidence type="ECO:0000256" key="12">
    <source>
        <dbReference type="ARBA" id="ARBA00023012"/>
    </source>
</evidence>
<evidence type="ECO:0000256" key="9">
    <source>
        <dbReference type="ARBA" id="ARBA00022777"/>
    </source>
</evidence>
<dbReference type="GO" id="GO:0005886">
    <property type="term" value="C:plasma membrane"/>
    <property type="evidence" value="ECO:0007669"/>
    <property type="project" value="UniProtKB-SubCell"/>
</dbReference>
<evidence type="ECO:0000256" key="1">
    <source>
        <dbReference type="ARBA" id="ARBA00000085"/>
    </source>
</evidence>
<dbReference type="EC" id="2.7.13.3" evidence="3"/>
<keyword evidence="4" id="KW-1003">Cell membrane</keyword>
<keyword evidence="6" id="KW-0808">Transferase</keyword>
<keyword evidence="11 14" id="KW-1133">Transmembrane helix</keyword>
<reference evidence="16 17" key="1">
    <citation type="submission" date="2018-03" db="EMBL/GenBank/DDBJ databases">
        <title>Genomic Encyclopedia of Archaeal and Bacterial Type Strains, Phase II (KMG-II): from individual species to whole genera.</title>
        <authorList>
            <person name="Goeker M."/>
        </authorList>
    </citation>
    <scope>NUCLEOTIDE SEQUENCE [LARGE SCALE GENOMIC DNA]</scope>
    <source>
        <strain evidence="16 17">DSM 28057</strain>
    </source>
</reference>
<keyword evidence="10" id="KW-0067">ATP-binding</keyword>
<keyword evidence="8" id="KW-0547">Nucleotide-binding</keyword>
<dbReference type="InterPro" id="IPR036097">
    <property type="entry name" value="HisK_dim/P_sf"/>
</dbReference>
<evidence type="ECO:0000256" key="13">
    <source>
        <dbReference type="ARBA" id="ARBA00023136"/>
    </source>
</evidence>
<dbReference type="GO" id="GO:0000155">
    <property type="term" value="F:phosphorelay sensor kinase activity"/>
    <property type="evidence" value="ECO:0007669"/>
    <property type="project" value="InterPro"/>
</dbReference>
<keyword evidence="7 14" id="KW-0812">Transmembrane</keyword>
<keyword evidence="12" id="KW-0902">Two-component regulatory system</keyword>
<dbReference type="InterPro" id="IPR036890">
    <property type="entry name" value="HATPase_C_sf"/>
</dbReference>
<dbReference type="AlphaFoldDB" id="A0A2P8DRH6"/>
<keyword evidence="17" id="KW-1185">Reference proteome</keyword>
<dbReference type="PANTHER" id="PTHR45528:SF1">
    <property type="entry name" value="SENSOR HISTIDINE KINASE CPXA"/>
    <property type="match status" value="1"/>
</dbReference>
<evidence type="ECO:0000313" key="17">
    <source>
        <dbReference type="Proteomes" id="UP000240708"/>
    </source>
</evidence>
<dbReference type="InterPro" id="IPR050398">
    <property type="entry name" value="HssS/ArlS-like"/>
</dbReference>
<dbReference type="Gene3D" id="1.10.287.130">
    <property type="match status" value="1"/>
</dbReference>
<dbReference type="SUPFAM" id="SSF55874">
    <property type="entry name" value="ATPase domain of HSP90 chaperone/DNA topoisomerase II/histidine kinase"/>
    <property type="match status" value="1"/>
</dbReference>
<accession>A0A2P8DRH6</accession>
<dbReference type="InterPro" id="IPR005467">
    <property type="entry name" value="His_kinase_dom"/>
</dbReference>
<comment type="subcellular location">
    <subcellularLocation>
        <location evidence="2">Cell membrane</location>
        <topology evidence="2">Multi-pass membrane protein</topology>
    </subcellularLocation>
</comment>
<dbReference type="RefSeq" id="WP_106568850.1">
    <property type="nucleotide sequence ID" value="NZ_PYGF01000016.1"/>
</dbReference>
<protein>
    <recommendedName>
        <fullName evidence="3">histidine kinase</fullName>
        <ecNumber evidence="3">2.7.13.3</ecNumber>
    </recommendedName>
</protein>
<dbReference type="InterPro" id="IPR003594">
    <property type="entry name" value="HATPase_dom"/>
</dbReference>
<dbReference type="Gene3D" id="3.30.565.10">
    <property type="entry name" value="Histidine kinase-like ATPase, C-terminal domain"/>
    <property type="match status" value="1"/>
</dbReference>
<dbReference type="GO" id="GO:0005524">
    <property type="term" value="F:ATP binding"/>
    <property type="evidence" value="ECO:0007669"/>
    <property type="project" value="UniProtKB-KW"/>
</dbReference>
<comment type="caution">
    <text evidence="16">The sequence shown here is derived from an EMBL/GenBank/DDBJ whole genome shotgun (WGS) entry which is preliminary data.</text>
</comment>
<evidence type="ECO:0000256" key="3">
    <source>
        <dbReference type="ARBA" id="ARBA00012438"/>
    </source>
</evidence>
<evidence type="ECO:0000256" key="14">
    <source>
        <dbReference type="SAM" id="Phobius"/>
    </source>
</evidence>
<evidence type="ECO:0000256" key="5">
    <source>
        <dbReference type="ARBA" id="ARBA00022553"/>
    </source>
</evidence>
<dbReference type="PANTHER" id="PTHR45528">
    <property type="entry name" value="SENSOR HISTIDINE KINASE CPXA"/>
    <property type="match status" value="1"/>
</dbReference>